<dbReference type="GO" id="GO:0030155">
    <property type="term" value="P:regulation of cell adhesion"/>
    <property type="evidence" value="ECO:0007669"/>
    <property type="project" value="TreeGrafter"/>
</dbReference>
<dbReference type="PANTHER" id="PTHR13480:SF0">
    <property type="entry name" value="E3 UBIQUITIN-PROTEIN LIGASE HAKAI"/>
    <property type="match status" value="1"/>
</dbReference>
<dbReference type="OrthoDB" id="547746at2759"/>
<dbReference type="GO" id="GO:0061630">
    <property type="term" value="F:ubiquitin protein ligase activity"/>
    <property type="evidence" value="ECO:0007669"/>
    <property type="project" value="InterPro"/>
</dbReference>
<name>A0A6H5G1L1_9HEMI</name>
<feature type="compositionally biased region" description="Pro residues" evidence="2">
    <location>
        <begin position="185"/>
        <end position="196"/>
    </location>
</feature>
<dbReference type="PANTHER" id="PTHR13480">
    <property type="entry name" value="E3 UBIQUITIN-PROTEIN LIGASE HAKAI-RELATED"/>
    <property type="match status" value="1"/>
</dbReference>
<dbReference type="EMBL" id="CADCXU010004505">
    <property type="protein sequence ID" value="CAA9996255.1"/>
    <property type="molecule type" value="Genomic_DNA"/>
</dbReference>
<gene>
    <name evidence="3" type="ORF">NTEN_LOCUS2823</name>
</gene>
<accession>A0A6H5G1L1</accession>
<dbReference type="InterPro" id="IPR040383">
    <property type="entry name" value="HAKAI/CBLL2"/>
</dbReference>
<evidence type="ECO:0000256" key="2">
    <source>
        <dbReference type="SAM" id="MobiDB-lite"/>
    </source>
</evidence>
<feature type="coiled-coil region" evidence="1">
    <location>
        <begin position="46"/>
        <end position="73"/>
    </location>
</feature>
<proteinExistence type="predicted"/>
<protein>
    <submittedName>
        <fullName evidence="3">Uncharacterized protein</fullName>
    </submittedName>
</protein>
<dbReference type="Proteomes" id="UP000479000">
    <property type="component" value="Unassembled WGS sequence"/>
</dbReference>
<keyword evidence="1" id="KW-0175">Coiled coil</keyword>
<feature type="region of interest" description="Disordered" evidence="2">
    <location>
        <begin position="152"/>
        <end position="205"/>
    </location>
</feature>
<reference evidence="3 4" key="1">
    <citation type="submission" date="2020-02" db="EMBL/GenBank/DDBJ databases">
        <authorList>
            <person name="Ferguson B K."/>
        </authorList>
    </citation>
    <scope>NUCLEOTIDE SEQUENCE [LARGE SCALE GENOMIC DNA]</scope>
</reference>
<keyword evidence="4" id="KW-1185">Reference proteome</keyword>
<dbReference type="GO" id="GO:0016567">
    <property type="term" value="P:protein ubiquitination"/>
    <property type="evidence" value="ECO:0007669"/>
    <property type="project" value="InterPro"/>
</dbReference>
<organism evidence="3 4">
    <name type="scientific">Nesidiocoris tenuis</name>
    <dbReference type="NCBI Taxonomy" id="355587"/>
    <lineage>
        <taxon>Eukaryota</taxon>
        <taxon>Metazoa</taxon>
        <taxon>Ecdysozoa</taxon>
        <taxon>Arthropoda</taxon>
        <taxon>Hexapoda</taxon>
        <taxon>Insecta</taxon>
        <taxon>Pterygota</taxon>
        <taxon>Neoptera</taxon>
        <taxon>Paraneoptera</taxon>
        <taxon>Hemiptera</taxon>
        <taxon>Heteroptera</taxon>
        <taxon>Panheteroptera</taxon>
        <taxon>Cimicomorpha</taxon>
        <taxon>Miridae</taxon>
        <taxon>Dicyphina</taxon>
        <taxon>Nesidiocoris</taxon>
    </lineage>
</organism>
<evidence type="ECO:0000313" key="4">
    <source>
        <dbReference type="Proteomes" id="UP000479000"/>
    </source>
</evidence>
<evidence type="ECO:0000256" key="1">
    <source>
        <dbReference type="SAM" id="Coils"/>
    </source>
</evidence>
<dbReference type="AlphaFoldDB" id="A0A6H5G1L1"/>
<feature type="compositionally biased region" description="Pro residues" evidence="2">
    <location>
        <begin position="265"/>
        <end position="278"/>
    </location>
</feature>
<sequence>MDDDDLLWDLDNIPSGDDNIDNQLCLDYDKSPLPDGIDERNVERILSLVRKQYASLQEENSKLLQLIDMVKKKIEQCVKKEVDMEADISQLEAPTFTTLNRGPPEPMLRLRWDHKVSLIGEKVLNPMIHCCDKCLKPILIYGRMAHINHRHSMGDDSVGGKVSSMVSQPPHRKIPQATTQNDPRPSVPPSPVPAPSPSAYSPGGGYGAVAPPPGAYNPPAPAPYYPPVASPYQAPHGQVAHQTVAPPVPPAQHGAYSDPQAQYWPPHPPPPPIHNYFR</sequence>
<evidence type="ECO:0000313" key="3">
    <source>
        <dbReference type="EMBL" id="CAA9996255.1"/>
    </source>
</evidence>
<feature type="region of interest" description="Disordered" evidence="2">
    <location>
        <begin position="234"/>
        <end position="278"/>
    </location>
</feature>